<comment type="caution">
    <text evidence="1">The sequence shown here is derived from an EMBL/GenBank/DDBJ whole genome shotgun (WGS) entry which is preliminary data.</text>
</comment>
<protein>
    <submittedName>
        <fullName evidence="1">Uncharacterized protein</fullName>
    </submittedName>
</protein>
<evidence type="ECO:0000313" key="2">
    <source>
        <dbReference type="Proteomes" id="UP000325315"/>
    </source>
</evidence>
<accession>A0A5B6WH53</accession>
<dbReference type="Proteomes" id="UP000325315">
    <property type="component" value="Unassembled WGS sequence"/>
</dbReference>
<dbReference type="EMBL" id="SMMG02000003">
    <property type="protein sequence ID" value="KAA3480395.1"/>
    <property type="molecule type" value="Genomic_DNA"/>
</dbReference>
<sequence>MVSLKRDPCKMFCFGLHHDIQIYLVAHDMPKFDKLADKAEAIKEVRIVTLQTVMGLDEYPAGIMNHITLVEMSNATFNQNSHGNRATLRLEKDTHPG</sequence>
<reference evidence="2" key="1">
    <citation type="journal article" date="2019" name="Plant Biotechnol. J.">
        <title>Genome sequencing of the Australian wild diploid species Gossypium australe highlights disease resistance and delayed gland morphogenesis.</title>
        <authorList>
            <person name="Cai Y."/>
            <person name="Cai X."/>
            <person name="Wang Q."/>
            <person name="Wang P."/>
            <person name="Zhang Y."/>
            <person name="Cai C."/>
            <person name="Xu Y."/>
            <person name="Wang K."/>
            <person name="Zhou Z."/>
            <person name="Wang C."/>
            <person name="Geng S."/>
            <person name="Li B."/>
            <person name="Dong Q."/>
            <person name="Hou Y."/>
            <person name="Wang H."/>
            <person name="Ai P."/>
            <person name="Liu Z."/>
            <person name="Yi F."/>
            <person name="Sun M."/>
            <person name="An G."/>
            <person name="Cheng J."/>
            <person name="Zhang Y."/>
            <person name="Shi Q."/>
            <person name="Xie Y."/>
            <person name="Shi X."/>
            <person name="Chang Y."/>
            <person name="Huang F."/>
            <person name="Chen Y."/>
            <person name="Hong S."/>
            <person name="Mi L."/>
            <person name="Sun Q."/>
            <person name="Zhang L."/>
            <person name="Zhou B."/>
            <person name="Peng R."/>
            <person name="Zhang X."/>
            <person name="Liu F."/>
        </authorList>
    </citation>
    <scope>NUCLEOTIDE SEQUENCE [LARGE SCALE GENOMIC DNA]</scope>
    <source>
        <strain evidence="2">cv. PA1801</strain>
    </source>
</reference>
<evidence type="ECO:0000313" key="1">
    <source>
        <dbReference type="EMBL" id="KAA3480395.1"/>
    </source>
</evidence>
<keyword evidence="2" id="KW-1185">Reference proteome</keyword>
<organism evidence="1 2">
    <name type="scientific">Gossypium australe</name>
    <dbReference type="NCBI Taxonomy" id="47621"/>
    <lineage>
        <taxon>Eukaryota</taxon>
        <taxon>Viridiplantae</taxon>
        <taxon>Streptophyta</taxon>
        <taxon>Embryophyta</taxon>
        <taxon>Tracheophyta</taxon>
        <taxon>Spermatophyta</taxon>
        <taxon>Magnoliopsida</taxon>
        <taxon>eudicotyledons</taxon>
        <taxon>Gunneridae</taxon>
        <taxon>Pentapetalae</taxon>
        <taxon>rosids</taxon>
        <taxon>malvids</taxon>
        <taxon>Malvales</taxon>
        <taxon>Malvaceae</taxon>
        <taxon>Malvoideae</taxon>
        <taxon>Gossypium</taxon>
    </lineage>
</organism>
<dbReference type="AlphaFoldDB" id="A0A5B6WH53"/>
<proteinExistence type="predicted"/>
<gene>
    <name evidence="1" type="ORF">EPI10_020826</name>
</gene>
<name>A0A5B6WH53_9ROSI</name>